<accession>A0A5C5WAC2</accession>
<sequence length="134" mass="14161">MLFAAAAGCGGDFQLGEVSGVVSLDGEPLSGASLYFQPQRQGEGLMVGPPSIGVTDERGHYTLKTSEGSYGAVVGPHKVSISTFESRMVDPKNSDRVETVSKERVPARYRAPSELTFTVSPSGSSEADFDLTTR</sequence>
<dbReference type="EMBL" id="SJPH01000002">
    <property type="protein sequence ID" value="TWT47846.1"/>
    <property type="molecule type" value="Genomic_DNA"/>
</dbReference>
<protein>
    <recommendedName>
        <fullName evidence="3">Carboxypeptidase regulatory-like domain-containing protein</fullName>
    </recommendedName>
</protein>
<dbReference type="AlphaFoldDB" id="A0A5C5WAC2"/>
<keyword evidence="2" id="KW-1185">Reference proteome</keyword>
<name>A0A5C5WAC2_9BACT</name>
<comment type="caution">
    <text evidence="1">The sequence shown here is derived from an EMBL/GenBank/DDBJ whole genome shotgun (WGS) entry which is preliminary data.</text>
</comment>
<reference evidence="1 2" key="1">
    <citation type="submission" date="2019-02" db="EMBL/GenBank/DDBJ databases">
        <title>Deep-cultivation of Planctomycetes and their phenomic and genomic characterization uncovers novel biology.</title>
        <authorList>
            <person name="Wiegand S."/>
            <person name="Jogler M."/>
            <person name="Boedeker C."/>
            <person name="Pinto D."/>
            <person name="Vollmers J."/>
            <person name="Rivas-Marin E."/>
            <person name="Kohn T."/>
            <person name="Peeters S.H."/>
            <person name="Heuer A."/>
            <person name="Rast P."/>
            <person name="Oberbeckmann S."/>
            <person name="Bunk B."/>
            <person name="Jeske O."/>
            <person name="Meyerdierks A."/>
            <person name="Storesund J.E."/>
            <person name="Kallscheuer N."/>
            <person name="Luecker S."/>
            <person name="Lage O.M."/>
            <person name="Pohl T."/>
            <person name="Merkel B.J."/>
            <person name="Hornburger P."/>
            <person name="Mueller R.-W."/>
            <person name="Bruemmer F."/>
            <person name="Labrenz M."/>
            <person name="Spormann A.M."/>
            <person name="Op Den Camp H."/>
            <person name="Overmann J."/>
            <person name="Amann R."/>
            <person name="Jetten M.S.M."/>
            <person name="Mascher T."/>
            <person name="Medema M.H."/>
            <person name="Devos D.P."/>
            <person name="Kaster A.-K."/>
            <person name="Ovreas L."/>
            <person name="Rohde M."/>
            <person name="Galperin M.Y."/>
            <person name="Jogler C."/>
        </authorList>
    </citation>
    <scope>NUCLEOTIDE SEQUENCE [LARGE SCALE GENOMIC DNA]</scope>
    <source>
        <strain evidence="1 2">Pla111</strain>
    </source>
</reference>
<dbReference type="Proteomes" id="UP000318995">
    <property type="component" value="Unassembled WGS sequence"/>
</dbReference>
<proteinExistence type="predicted"/>
<evidence type="ECO:0008006" key="3">
    <source>
        <dbReference type="Google" id="ProtNLM"/>
    </source>
</evidence>
<evidence type="ECO:0000313" key="2">
    <source>
        <dbReference type="Proteomes" id="UP000318995"/>
    </source>
</evidence>
<organism evidence="1 2">
    <name type="scientific">Botrimarina hoheduenensis</name>
    <dbReference type="NCBI Taxonomy" id="2528000"/>
    <lineage>
        <taxon>Bacteria</taxon>
        <taxon>Pseudomonadati</taxon>
        <taxon>Planctomycetota</taxon>
        <taxon>Planctomycetia</taxon>
        <taxon>Pirellulales</taxon>
        <taxon>Lacipirellulaceae</taxon>
        <taxon>Botrimarina</taxon>
    </lineage>
</organism>
<evidence type="ECO:0000313" key="1">
    <source>
        <dbReference type="EMBL" id="TWT47846.1"/>
    </source>
</evidence>
<gene>
    <name evidence="1" type="ORF">Pla111_14710</name>
</gene>